<sequence>MNYKPAAAIVYASATGHTELLAEMVEQALSERGLAPDRFRADQFDPIQLSRYDIVLVGTYTWANGEVPKQLHKLFWEFENLSHSPITAVFGTGDRCFANYCGAVDQFRDMLYARTALAATLKVEQMPSEEDRVRCRQFAKSVAAKFHEQAHLFETSK</sequence>
<evidence type="ECO:0000259" key="8">
    <source>
        <dbReference type="PROSITE" id="PS50902"/>
    </source>
</evidence>
<reference evidence="10" key="1">
    <citation type="journal article" date="2019" name="Int. J. Syst. Evol. Microbiol.">
        <title>The Global Catalogue of Microorganisms (GCM) 10K type strain sequencing project: providing services to taxonomists for standard genome sequencing and annotation.</title>
        <authorList>
            <consortium name="The Broad Institute Genomics Platform"/>
            <consortium name="The Broad Institute Genome Sequencing Center for Infectious Disease"/>
            <person name="Wu L."/>
            <person name="Ma J."/>
        </authorList>
    </citation>
    <scope>NUCLEOTIDE SEQUENCE [LARGE SCALE GENOMIC DNA]</scope>
    <source>
        <strain evidence="10">CGMCC 1.12151</strain>
    </source>
</reference>
<evidence type="ECO:0000313" key="10">
    <source>
        <dbReference type="Proteomes" id="UP001595932"/>
    </source>
</evidence>
<dbReference type="EMBL" id="JBHSGL010000005">
    <property type="protein sequence ID" value="MFC4713607.1"/>
    <property type="molecule type" value="Genomic_DNA"/>
</dbReference>
<evidence type="ECO:0000256" key="4">
    <source>
        <dbReference type="ARBA" id="ARBA00022448"/>
    </source>
</evidence>
<dbReference type="InterPro" id="IPR050619">
    <property type="entry name" value="Flavodoxin"/>
</dbReference>
<evidence type="ECO:0000256" key="5">
    <source>
        <dbReference type="ARBA" id="ARBA00022630"/>
    </source>
</evidence>
<evidence type="ECO:0000313" key="9">
    <source>
        <dbReference type="EMBL" id="MFC4713607.1"/>
    </source>
</evidence>
<comment type="cofactor">
    <cofactor evidence="1">
        <name>FMN</name>
        <dbReference type="ChEBI" id="CHEBI:58210"/>
    </cofactor>
</comment>
<evidence type="ECO:0000256" key="2">
    <source>
        <dbReference type="ARBA" id="ARBA00003297"/>
    </source>
</evidence>
<name>A0ABV9MCQ8_9BACL</name>
<dbReference type="SUPFAM" id="SSF52218">
    <property type="entry name" value="Flavoproteins"/>
    <property type="match status" value="1"/>
</dbReference>
<keyword evidence="10" id="KW-1185">Reference proteome</keyword>
<keyword evidence="6" id="KW-0288">FMN</keyword>
<dbReference type="InterPro" id="IPR008254">
    <property type="entry name" value="Flavodoxin/NO_synth"/>
</dbReference>
<keyword evidence="4" id="KW-0813">Transport</keyword>
<evidence type="ECO:0000256" key="1">
    <source>
        <dbReference type="ARBA" id="ARBA00001917"/>
    </source>
</evidence>
<organism evidence="9 10">
    <name type="scientific">Planococcus dechangensis</name>
    <dbReference type="NCBI Taxonomy" id="1176255"/>
    <lineage>
        <taxon>Bacteria</taxon>
        <taxon>Bacillati</taxon>
        <taxon>Bacillota</taxon>
        <taxon>Bacilli</taxon>
        <taxon>Bacillales</taxon>
        <taxon>Caryophanaceae</taxon>
        <taxon>Planococcus</taxon>
    </lineage>
</organism>
<keyword evidence="5" id="KW-0285">Flavoprotein</keyword>
<dbReference type="RefSeq" id="WP_377279501.1">
    <property type="nucleotide sequence ID" value="NZ_JBHSGL010000005.1"/>
</dbReference>
<dbReference type="PROSITE" id="PS00201">
    <property type="entry name" value="FLAVODOXIN"/>
    <property type="match status" value="1"/>
</dbReference>
<dbReference type="Gene3D" id="3.40.50.360">
    <property type="match status" value="1"/>
</dbReference>
<protein>
    <submittedName>
        <fullName evidence="9">Flavodoxin domain-containing protein</fullName>
    </submittedName>
</protein>
<dbReference type="PROSITE" id="PS50902">
    <property type="entry name" value="FLAVODOXIN_LIKE"/>
    <property type="match status" value="1"/>
</dbReference>
<dbReference type="PANTHER" id="PTHR42809:SF1">
    <property type="entry name" value="FLAVODOXIN 1"/>
    <property type="match status" value="1"/>
</dbReference>
<dbReference type="InterPro" id="IPR029039">
    <property type="entry name" value="Flavoprotein-like_sf"/>
</dbReference>
<keyword evidence="7" id="KW-0249">Electron transport</keyword>
<comment type="function">
    <text evidence="2">Low-potential electron donor to a number of redox enzymes.</text>
</comment>
<dbReference type="PANTHER" id="PTHR42809">
    <property type="entry name" value="FLAVODOXIN 2"/>
    <property type="match status" value="1"/>
</dbReference>
<accession>A0ABV9MCQ8</accession>
<dbReference type="Proteomes" id="UP001595932">
    <property type="component" value="Unassembled WGS sequence"/>
</dbReference>
<dbReference type="InterPro" id="IPR001226">
    <property type="entry name" value="Flavodoxin_CS"/>
</dbReference>
<evidence type="ECO:0000256" key="7">
    <source>
        <dbReference type="ARBA" id="ARBA00022982"/>
    </source>
</evidence>
<evidence type="ECO:0000256" key="3">
    <source>
        <dbReference type="ARBA" id="ARBA00005267"/>
    </source>
</evidence>
<dbReference type="Pfam" id="PF00258">
    <property type="entry name" value="Flavodoxin_1"/>
    <property type="match status" value="1"/>
</dbReference>
<proteinExistence type="inferred from homology"/>
<comment type="similarity">
    <text evidence="3">Belongs to the flavodoxin family.</text>
</comment>
<gene>
    <name evidence="9" type="ORF">ACFO5U_12065</name>
</gene>
<comment type="caution">
    <text evidence="9">The sequence shown here is derived from an EMBL/GenBank/DDBJ whole genome shotgun (WGS) entry which is preliminary data.</text>
</comment>
<evidence type="ECO:0000256" key="6">
    <source>
        <dbReference type="ARBA" id="ARBA00022643"/>
    </source>
</evidence>
<dbReference type="CDD" id="cd00133">
    <property type="entry name" value="PTS_IIB"/>
    <property type="match status" value="1"/>
</dbReference>
<feature type="domain" description="Flavodoxin-like" evidence="8">
    <location>
        <begin position="7"/>
        <end position="143"/>
    </location>
</feature>